<protein>
    <submittedName>
        <fullName evidence="1">Uncharacterized protein</fullName>
    </submittedName>
</protein>
<dbReference type="HOGENOM" id="CLU_1202625_0_0_2"/>
<dbReference type="AlphaFoldDB" id="F0TCI3"/>
<evidence type="ECO:0000313" key="2">
    <source>
        <dbReference type="Proteomes" id="UP000007490"/>
    </source>
</evidence>
<dbReference type="EMBL" id="CP002551">
    <property type="protein sequence ID" value="ADZ09260.1"/>
    <property type="molecule type" value="Genomic_DNA"/>
</dbReference>
<dbReference type="OrthoDB" id="70641at2157"/>
<dbReference type="RefSeq" id="WP_013644611.1">
    <property type="nucleotide sequence ID" value="NC_015216.1"/>
</dbReference>
<keyword evidence="2" id="KW-1185">Reference proteome</keyword>
<proteinExistence type="predicted"/>
<dbReference type="GeneID" id="10277462"/>
<sequence precursor="true">MNFRLVLLIFLVVLFAAGTGYLSYSQSTGLPLKEAYDNGNVVITQNTSAGTVPHQVVVVNNGRDPVKVQVGDVLTANSSQDLVVAENKTVSTNSSETIYAYCLDPSTQAVVGSKLKANGTASNAIKQVIDGSNIHDLNNATNAQLELWILTAGVNFNIYSGEPVALVNTQKITYTTLKQMVTNSKSNLASQFNVKVDNIKNINQNSTQSSDGTLKGVYHWFKSMIGMG</sequence>
<reference evidence="2" key="1">
    <citation type="submission" date="2011-02" db="EMBL/GenBank/DDBJ databases">
        <title>Complete sequence of Methanobacterium sp. AL-21.</title>
        <authorList>
            <consortium name="US DOE Joint Genome Institute"/>
            <person name="Lucas S."/>
            <person name="Copeland A."/>
            <person name="Lapidus A."/>
            <person name="Cheng J.-F."/>
            <person name="Goodwin L."/>
            <person name="Pitluck S."/>
            <person name="Chertkov O."/>
            <person name="Detter J.C."/>
            <person name="Han C."/>
            <person name="Tapia R."/>
            <person name="Land M."/>
            <person name="Hauser L."/>
            <person name="Kyrpides N."/>
            <person name="Ivanova N."/>
            <person name="Mikhailova N."/>
            <person name="Pagani I."/>
            <person name="Cadillo-Quiroz H."/>
            <person name="Imachi H."/>
            <person name="Zinder S."/>
            <person name="Liu W."/>
            <person name="Woyke T."/>
        </authorList>
    </citation>
    <scope>NUCLEOTIDE SEQUENCE [LARGE SCALE GENOMIC DNA]</scope>
    <source>
        <strain evidence="2">AL-21</strain>
    </source>
</reference>
<evidence type="ECO:0000313" key="1">
    <source>
        <dbReference type="EMBL" id="ADZ09260.1"/>
    </source>
</evidence>
<gene>
    <name evidence="1" type="ordered locus">Metbo_1013</name>
</gene>
<organism evidence="1 2">
    <name type="scientific">Methanobacterium lacus (strain AL-21)</name>
    <dbReference type="NCBI Taxonomy" id="877455"/>
    <lineage>
        <taxon>Archaea</taxon>
        <taxon>Methanobacteriati</taxon>
        <taxon>Methanobacteriota</taxon>
        <taxon>Methanomada group</taxon>
        <taxon>Methanobacteria</taxon>
        <taxon>Methanobacteriales</taxon>
        <taxon>Methanobacteriaceae</taxon>
        <taxon>Methanobacterium</taxon>
    </lineage>
</organism>
<dbReference type="Proteomes" id="UP000007490">
    <property type="component" value="Chromosome"/>
</dbReference>
<dbReference type="STRING" id="877455.Metbo_1013"/>
<name>F0TCI3_METLA</name>
<accession>F0TCI3</accession>
<dbReference type="KEGG" id="mel:Metbo_1013"/>
<dbReference type="eggNOG" id="arCOG10173">
    <property type="taxonomic scope" value="Archaea"/>
</dbReference>
<reference evidence="1 2" key="2">
    <citation type="journal article" date="2014" name="Int. J. Syst. Evol. Microbiol.">
        <title>Methanobacterium paludis sp. nov. and a novel strain of Methanobacterium lacus isolated from northern peatlands.</title>
        <authorList>
            <person name="Cadillo-Quiroz H."/>
            <person name="Brauer S.L."/>
            <person name="Goodson N."/>
            <person name="Yavitt J.B."/>
            <person name="Zinder S.H."/>
        </authorList>
    </citation>
    <scope>NUCLEOTIDE SEQUENCE [LARGE SCALE GENOMIC DNA]</scope>
    <source>
        <strain evidence="1 2">AL-21</strain>
    </source>
</reference>